<dbReference type="Gene3D" id="1.10.10.10">
    <property type="entry name" value="Winged helix-like DNA-binding domain superfamily/Winged helix DNA-binding domain"/>
    <property type="match status" value="1"/>
</dbReference>
<feature type="domain" description="RNA polymerase sigma-70 region 2" evidence="6">
    <location>
        <begin position="13"/>
        <end position="79"/>
    </location>
</feature>
<dbReference type="GO" id="GO:0006352">
    <property type="term" value="P:DNA-templated transcription initiation"/>
    <property type="evidence" value="ECO:0007669"/>
    <property type="project" value="InterPro"/>
</dbReference>
<evidence type="ECO:0000256" key="5">
    <source>
        <dbReference type="SAM" id="MobiDB-lite"/>
    </source>
</evidence>
<dbReference type="InterPro" id="IPR014284">
    <property type="entry name" value="RNA_pol_sigma-70_dom"/>
</dbReference>
<name>A0AAU7AXN1_9ACTN</name>
<feature type="domain" description="RNA polymerase sigma factor 70 region 4 type 2" evidence="7">
    <location>
        <begin position="110"/>
        <end position="161"/>
    </location>
</feature>
<dbReference type="RefSeq" id="WP_354697605.1">
    <property type="nucleotide sequence ID" value="NZ_CP114014.1"/>
</dbReference>
<evidence type="ECO:0000259" key="6">
    <source>
        <dbReference type="Pfam" id="PF04542"/>
    </source>
</evidence>
<dbReference type="NCBIfam" id="TIGR02937">
    <property type="entry name" value="sigma70-ECF"/>
    <property type="match status" value="1"/>
</dbReference>
<keyword evidence="2" id="KW-0805">Transcription regulation</keyword>
<evidence type="ECO:0000256" key="1">
    <source>
        <dbReference type="ARBA" id="ARBA00010641"/>
    </source>
</evidence>
<evidence type="ECO:0000256" key="4">
    <source>
        <dbReference type="ARBA" id="ARBA00023163"/>
    </source>
</evidence>
<comment type="similarity">
    <text evidence="1">Belongs to the sigma-70 factor family. ECF subfamily.</text>
</comment>
<feature type="region of interest" description="Disordered" evidence="5">
    <location>
        <begin position="160"/>
        <end position="199"/>
    </location>
</feature>
<dbReference type="EMBL" id="CP114014">
    <property type="protein sequence ID" value="XAY06371.1"/>
    <property type="molecule type" value="Genomic_DNA"/>
</dbReference>
<keyword evidence="4" id="KW-0804">Transcription</keyword>
<evidence type="ECO:0000259" key="7">
    <source>
        <dbReference type="Pfam" id="PF08281"/>
    </source>
</evidence>
<accession>A0AAU7AXN1</accession>
<evidence type="ECO:0000256" key="3">
    <source>
        <dbReference type="ARBA" id="ARBA00023082"/>
    </source>
</evidence>
<protein>
    <submittedName>
        <fullName evidence="8">RNA polymerase sigma factor</fullName>
    </submittedName>
</protein>
<evidence type="ECO:0000256" key="2">
    <source>
        <dbReference type="ARBA" id="ARBA00023015"/>
    </source>
</evidence>
<dbReference type="InterPro" id="IPR013249">
    <property type="entry name" value="RNA_pol_sigma70_r4_t2"/>
</dbReference>
<dbReference type="InterPro" id="IPR039425">
    <property type="entry name" value="RNA_pol_sigma-70-like"/>
</dbReference>
<dbReference type="Gene3D" id="1.10.1740.10">
    <property type="match status" value="1"/>
</dbReference>
<gene>
    <name evidence="8" type="ORF">DSM112329_03240</name>
</gene>
<organism evidence="8">
    <name type="scientific">Paraconexibacter sp. AEG42_29</name>
    <dbReference type="NCBI Taxonomy" id="2997339"/>
    <lineage>
        <taxon>Bacteria</taxon>
        <taxon>Bacillati</taxon>
        <taxon>Actinomycetota</taxon>
        <taxon>Thermoleophilia</taxon>
        <taxon>Solirubrobacterales</taxon>
        <taxon>Paraconexibacteraceae</taxon>
        <taxon>Paraconexibacter</taxon>
    </lineage>
</organism>
<reference evidence="8" key="1">
    <citation type="submission" date="2022-12" db="EMBL/GenBank/DDBJ databases">
        <title>Paraconexibacter alkalitolerans sp. nov. and Baekduia alba sp. nov., isolated from soil and emended description of the genera Paraconexibacter (Chun et al., 2020) and Baekduia (An et al., 2020).</title>
        <authorList>
            <person name="Vieira S."/>
            <person name="Huber K.J."/>
            <person name="Geppert A."/>
            <person name="Wolf J."/>
            <person name="Neumann-Schaal M."/>
            <person name="Muesken M."/>
            <person name="Overmann J."/>
        </authorList>
    </citation>
    <scope>NUCLEOTIDE SEQUENCE</scope>
    <source>
        <strain evidence="8">AEG42_29</strain>
    </source>
</reference>
<dbReference type="GO" id="GO:0003677">
    <property type="term" value="F:DNA binding"/>
    <property type="evidence" value="ECO:0007669"/>
    <property type="project" value="InterPro"/>
</dbReference>
<dbReference type="AlphaFoldDB" id="A0AAU7AXN1"/>
<dbReference type="Pfam" id="PF08281">
    <property type="entry name" value="Sigma70_r4_2"/>
    <property type="match status" value="1"/>
</dbReference>
<evidence type="ECO:0000313" key="8">
    <source>
        <dbReference type="EMBL" id="XAY06371.1"/>
    </source>
</evidence>
<feature type="compositionally biased region" description="Polar residues" evidence="5">
    <location>
        <begin position="179"/>
        <end position="192"/>
    </location>
</feature>
<dbReference type="SUPFAM" id="SSF88946">
    <property type="entry name" value="Sigma2 domain of RNA polymerase sigma factors"/>
    <property type="match status" value="1"/>
</dbReference>
<dbReference type="Pfam" id="PF04542">
    <property type="entry name" value="Sigma70_r2"/>
    <property type="match status" value="1"/>
</dbReference>
<dbReference type="GO" id="GO:0016987">
    <property type="term" value="F:sigma factor activity"/>
    <property type="evidence" value="ECO:0007669"/>
    <property type="project" value="UniProtKB-KW"/>
</dbReference>
<dbReference type="SUPFAM" id="SSF88659">
    <property type="entry name" value="Sigma3 and sigma4 domains of RNA polymerase sigma factors"/>
    <property type="match status" value="1"/>
</dbReference>
<dbReference type="PANTHER" id="PTHR43133">
    <property type="entry name" value="RNA POLYMERASE ECF-TYPE SIGMA FACTO"/>
    <property type="match status" value="1"/>
</dbReference>
<keyword evidence="3" id="KW-0731">Sigma factor</keyword>
<dbReference type="InterPro" id="IPR036388">
    <property type="entry name" value="WH-like_DNA-bd_sf"/>
</dbReference>
<sequence length="199" mass="21907">MTAENPEPRFRALFADTERDLLAYALRRVDRAEDAADVVAETFLVAWRRLDDVPPGDEARLWLYGVARRQLANQRRGQLRRSRLAARLREELPTATAGVGAAGDDQRVAAVRAALAHLDEEDREILRLTSWEGLTPAEIAAVLQIPGVTVRSRLHRARRRLKAQLDRQPADPAAAAGSTKATSMTPPASASTFAPKATR</sequence>
<dbReference type="PANTHER" id="PTHR43133:SF25">
    <property type="entry name" value="RNA POLYMERASE SIGMA FACTOR RFAY-RELATED"/>
    <property type="match status" value="1"/>
</dbReference>
<dbReference type="InterPro" id="IPR013324">
    <property type="entry name" value="RNA_pol_sigma_r3/r4-like"/>
</dbReference>
<proteinExistence type="inferred from homology"/>
<dbReference type="InterPro" id="IPR007627">
    <property type="entry name" value="RNA_pol_sigma70_r2"/>
</dbReference>
<dbReference type="KEGG" id="parq:DSM112329_03240"/>
<dbReference type="InterPro" id="IPR013325">
    <property type="entry name" value="RNA_pol_sigma_r2"/>
</dbReference>